<dbReference type="PROSITE" id="PS51068">
    <property type="entry name" value="FPG_CAT"/>
    <property type="match status" value="1"/>
</dbReference>
<keyword evidence="15" id="KW-1185">Reference proteome</keyword>
<keyword evidence="7" id="KW-0234">DNA repair</keyword>
<evidence type="ECO:0000256" key="6">
    <source>
        <dbReference type="ARBA" id="ARBA00023125"/>
    </source>
</evidence>
<feature type="region of interest" description="Disordered" evidence="12">
    <location>
        <begin position="282"/>
        <end position="356"/>
    </location>
</feature>
<evidence type="ECO:0000256" key="1">
    <source>
        <dbReference type="ARBA" id="ARBA00001668"/>
    </source>
</evidence>
<dbReference type="GO" id="GO:0006284">
    <property type="term" value="P:base-excision repair"/>
    <property type="evidence" value="ECO:0000318"/>
    <property type="project" value="GO_Central"/>
</dbReference>
<dbReference type="PANTHER" id="PTHR22993">
    <property type="entry name" value="FORMAMIDOPYRIMIDINE-DNA GLYCOSYLASE"/>
    <property type="match status" value="1"/>
</dbReference>
<accession>A0A0K9PRU5</accession>
<dbReference type="Gene3D" id="1.10.8.50">
    <property type="match status" value="1"/>
</dbReference>
<comment type="subunit">
    <text evidence="3">Monomer.</text>
</comment>
<dbReference type="CDD" id="cd08972">
    <property type="entry name" value="PF_Nei_N"/>
    <property type="match status" value="1"/>
</dbReference>
<dbReference type="Gene3D" id="3.20.190.10">
    <property type="entry name" value="MutM-like, N-terminal"/>
    <property type="match status" value="1"/>
</dbReference>
<dbReference type="GO" id="GO:0008270">
    <property type="term" value="F:zinc ion binding"/>
    <property type="evidence" value="ECO:0007669"/>
    <property type="project" value="InterPro"/>
</dbReference>
<evidence type="ECO:0000256" key="7">
    <source>
        <dbReference type="ARBA" id="ARBA00023204"/>
    </source>
</evidence>
<comment type="caution">
    <text evidence="14">The sequence shown here is derived from an EMBL/GenBank/DDBJ whole genome shotgun (WGS) entry which is preliminary data.</text>
</comment>
<evidence type="ECO:0000256" key="9">
    <source>
        <dbReference type="ARBA" id="ARBA00023268"/>
    </source>
</evidence>
<protein>
    <submittedName>
        <fullName evidence="14">Formamidopyrimidine-DNA glycosylase</fullName>
    </submittedName>
</protein>
<dbReference type="NCBIfam" id="TIGR00577">
    <property type="entry name" value="fpg"/>
    <property type="match status" value="1"/>
</dbReference>
<dbReference type="SUPFAM" id="SSF81624">
    <property type="entry name" value="N-terminal domain of MutM-like DNA repair proteins"/>
    <property type="match status" value="1"/>
</dbReference>
<dbReference type="Pfam" id="PF21218">
    <property type="entry name" value="Fpg-like_C"/>
    <property type="match status" value="1"/>
</dbReference>
<dbReference type="OMA" id="EKFPEHW"/>
<dbReference type="InterPro" id="IPR010979">
    <property type="entry name" value="Ribosomal_uS13-like_H2TH"/>
</dbReference>
<dbReference type="GO" id="GO:0005634">
    <property type="term" value="C:nucleus"/>
    <property type="evidence" value="ECO:0000318"/>
    <property type="project" value="GO_Central"/>
</dbReference>
<gene>
    <name evidence="14" type="ORF">ZOSMA_18G00600</name>
</gene>
<proteinExistence type="inferred from homology"/>
<dbReference type="InterPro" id="IPR035937">
    <property type="entry name" value="FPG_N"/>
</dbReference>
<dbReference type="InterPro" id="IPR049332">
    <property type="entry name" value="Fpg-like_C"/>
</dbReference>
<dbReference type="AlphaFoldDB" id="A0A0K9PRU5"/>
<evidence type="ECO:0000256" key="12">
    <source>
        <dbReference type="SAM" id="MobiDB-lite"/>
    </source>
</evidence>
<evidence type="ECO:0000256" key="8">
    <source>
        <dbReference type="ARBA" id="ARBA00023239"/>
    </source>
</evidence>
<comment type="similarity">
    <text evidence="2">Belongs to the FPG family.</text>
</comment>
<sequence length="356" mass="39821">MPELPEVEAARRAIEEHCVGKRIKRAVVADDGKVIEGISRIEFESSIIGKTIVAALRKGKNMWLRLDSPPFPSFQFGMAGAVYIKGVAVTKYKRSAVKEEDEWPSKYSKLFLELDDGLELSFTDKRRFARVRLLHDPESVPPISQLGPDALLQLVNVDEFADSLSKKKTGIKSLLLDQSYISGIGNWLADEVLYQARVHPLQIAANMSKESCESLHRCIKEVIENALEVGADSNQFPNDWIFHSREKKTGKAYVDGRKIEFITAGGRTSAFVPELQKLSRSQSAKISGEVTSAKMGRKTKRSKKTCVIEQGTDTEDESDSGNDSDREGKKVKGKSNRRKHESSKSHAKKKRKKTLK</sequence>
<keyword evidence="10" id="KW-0326">Glycosidase</keyword>
<dbReference type="Proteomes" id="UP000036987">
    <property type="component" value="Unassembled WGS sequence"/>
</dbReference>
<dbReference type="Pfam" id="PF06831">
    <property type="entry name" value="H2TH"/>
    <property type="match status" value="1"/>
</dbReference>
<name>A0A0K9PRU5_ZOSMR</name>
<dbReference type="STRING" id="29655.A0A0K9PRU5"/>
<feature type="compositionally biased region" description="Basic residues" evidence="12">
    <location>
        <begin position="295"/>
        <end position="304"/>
    </location>
</feature>
<keyword evidence="9" id="KW-0511">Multifunctional enzyme</keyword>
<evidence type="ECO:0000313" key="15">
    <source>
        <dbReference type="Proteomes" id="UP000036987"/>
    </source>
</evidence>
<keyword evidence="6" id="KW-0238">DNA-binding</keyword>
<evidence type="ECO:0000256" key="3">
    <source>
        <dbReference type="ARBA" id="ARBA00011245"/>
    </source>
</evidence>
<evidence type="ECO:0000256" key="2">
    <source>
        <dbReference type="ARBA" id="ARBA00009409"/>
    </source>
</evidence>
<dbReference type="GO" id="GO:0003906">
    <property type="term" value="F:DNA-(apurinic or apyrimidinic site) endonuclease activity"/>
    <property type="evidence" value="ECO:0000318"/>
    <property type="project" value="GO_Central"/>
</dbReference>
<dbReference type="GO" id="GO:0140078">
    <property type="term" value="F:class I DNA-(apurinic or apyrimidinic site) endonuclease activity"/>
    <property type="evidence" value="ECO:0007669"/>
    <property type="project" value="UniProtKB-EC"/>
</dbReference>
<dbReference type="EMBL" id="LFYR01000692">
    <property type="protein sequence ID" value="KMZ70965.1"/>
    <property type="molecule type" value="Genomic_DNA"/>
</dbReference>
<reference evidence="15" key="1">
    <citation type="journal article" date="2016" name="Nature">
        <title>The genome of the seagrass Zostera marina reveals angiosperm adaptation to the sea.</title>
        <authorList>
            <person name="Olsen J.L."/>
            <person name="Rouze P."/>
            <person name="Verhelst B."/>
            <person name="Lin Y.-C."/>
            <person name="Bayer T."/>
            <person name="Collen J."/>
            <person name="Dattolo E."/>
            <person name="De Paoli E."/>
            <person name="Dittami S."/>
            <person name="Maumus F."/>
            <person name="Michel G."/>
            <person name="Kersting A."/>
            <person name="Lauritano C."/>
            <person name="Lohaus R."/>
            <person name="Toepel M."/>
            <person name="Tonon T."/>
            <person name="Vanneste K."/>
            <person name="Amirebrahimi M."/>
            <person name="Brakel J."/>
            <person name="Bostroem C."/>
            <person name="Chovatia M."/>
            <person name="Grimwood J."/>
            <person name="Jenkins J.W."/>
            <person name="Jueterbock A."/>
            <person name="Mraz A."/>
            <person name="Stam W.T."/>
            <person name="Tice H."/>
            <person name="Bornberg-Bauer E."/>
            <person name="Green P.J."/>
            <person name="Pearson G.A."/>
            <person name="Procaccini G."/>
            <person name="Duarte C.M."/>
            <person name="Schmutz J."/>
            <person name="Reusch T.B.H."/>
            <person name="Van de Peer Y."/>
        </authorList>
    </citation>
    <scope>NUCLEOTIDE SEQUENCE [LARGE SCALE GENOMIC DNA]</scope>
    <source>
        <strain evidence="15">cv. Finnish</strain>
    </source>
</reference>
<feature type="compositionally biased region" description="Basic residues" evidence="12">
    <location>
        <begin position="331"/>
        <end position="356"/>
    </location>
</feature>
<evidence type="ECO:0000256" key="5">
    <source>
        <dbReference type="ARBA" id="ARBA00022801"/>
    </source>
</evidence>
<dbReference type="InterPro" id="IPR015886">
    <property type="entry name" value="H2TH_FPG"/>
</dbReference>
<keyword evidence="4" id="KW-0227">DNA damage</keyword>
<dbReference type="Pfam" id="PF01149">
    <property type="entry name" value="Fapy_DNA_glyco"/>
    <property type="match status" value="1"/>
</dbReference>
<dbReference type="SMART" id="SM00898">
    <property type="entry name" value="Fapy_DNA_glyco"/>
    <property type="match status" value="1"/>
</dbReference>
<comment type="catalytic activity">
    <reaction evidence="11">
        <text>2'-deoxyribonucleotide-(2'-deoxyribose 5'-phosphate)-2'-deoxyribonucleotide-DNA = a 3'-end 2'-deoxyribonucleotide-(2,3-dehydro-2,3-deoxyribose 5'-phosphate)-DNA + a 5'-end 5'-phospho-2'-deoxyribonucleoside-DNA + H(+)</text>
        <dbReference type="Rhea" id="RHEA:66592"/>
        <dbReference type="Rhea" id="RHEA-COMP:13180"/>
        <dbReference type="Rhea" id="RHEA-COMP:16897"/>
        <dbReference type="Rhea" id="RHEA-COMP:17067"/>
        <dbReference type="ChEBI" id="CHEBI:15378"/>
        <dbReference type="ChEBI" id="CHEBI:136412"/>
        <dbReference type="ChEBI" id="CHEBI:157695"/>
        <dbReference type="ChEBI" id="CHEBI:167181"/>
        <dbReference type="EC" id="4.2.99.18"/>
    </reaction>
</comment>
<dbReference type="GO" id="GO:0003684">
    <property type="term" value="F:damaged DNA binding"/>
    <property type="evidence" value="ECO:0007669"/>
    <property type="project" value="InterPro"/>
</dbReference>
<evidence type="ECO:0000313" key="14">
    <source>
        <dbReference type="EMBL" id="KMZ70965.1"/>
    </source>
</evidence>
<dbReference type="InterPro" id="IPR012319">
    <property type="entry name" value="FPG_cat"/>
</dbReference>
<feature type="compositionally biased region" description="Acidic residues" evidence="12">
    <location>
        <begin position="312"/>
        <end position="322"/>
    </location>
</feature>
<dbReference type="FunFam" id="1.10.8.50:FF:000009">
    <property type="entry name" value="Formamidopyrimidine-DNA glycosylase"/>
    <property type="match status" value="1"/>
</dbReference>
<evidence type="ECO:0000256" key="4">
    <source>
        <dbReference type="ARBA" id="ARBA00022763"/>
    </source>
</evidence>
<dbReference type="GO" id="GO:0019104">
    <property type="term" value="F:DNA N-glycosylase activity"/>
    <property type="evidence" value="ECO:0000318"/>
    <property type="project" value="GO_Central"/>
</dbReference>
<evidence type="ECO:0000256" key="10">
    <source>
        <dbReference type="ARBA" id="ARBA00023295"/>
    </source>
</evidence>
<keyword evidence="5" id="KW-0378">Hydrolase</keyword>
<evidence type="ECO:0000259" key="13">
    <source>
        <dbReference type="PROSITE" id="PS51068"/>
    </source>
</evidence>
<evidence type="ECO:0000256" key="11">
    <source>
        <dbReference type="ARBA" id="ARBA00044632"/>
    </source>
</evidence>
<dbReference type="FunFam" id="3.20.190.10:FF:000004">
    <property type="entry name" value="Putative Formamidopyrimidine-DNA glycosylase"/>
    <property type="match status" value="1"/>
</dbReference>
<comment type="catalytic activity">
    <reaction evidence="1">
        <text>Hydrolysis of DNA containing ring-opened 7-methylguanine residues, releasing 2,6-diamino-4-hydroxy-5-(N-methyl)formamidopyrimidine.</text>
        <dbReference type="EC" id="3.2.2.23"/>
    </reaction>
</comment>
<dbReference type="PANTHER" id="PTHR22993:SF9">
    <property type="entry name" value="FORMAMIDOPYRIMIDINE-DNA GLYCOSYLASE"/>
    <property type="match status" value="1"/>
</dbReference>
<feature type="domain" description="Formamidopyrimidine-DNA glycosylase catalytic" evidence="13">
    <location>
        <begin position="2"/>
        <end position="129"/>
    </location>
</feature>
<dbReference type="InterPro" id="IPR020629">
    <property type="entry name" value="FPG_Glyclase"/>
</dbReference>
<organism evidence="14 15">
    <name type="scientific">Zostera marina</name>
    <name type="common">Eelgrass</name>
    <dbReference type="NCBI Taxonomy" id="29655"/>
    <lineage>
        <taxon>Eukaryota</taxon>
        <taxon>Viridiplantae</taxon>
        <taxon>Streptophyta</taxon>
        <taxon>Embryophyta</taxon>
        <taxon>Tracheophyta</taxon>
        <taxon>Spermatophyta</taxon>
        <taxon>Magnoliopsida</taxon>
        <taxon>Liliopsida</taxon>
        <taxon>Zosteraceae</taxon>
        <taxon>Zostera</taxon>
    </lineage>
</organism>
<dbReference type="SMART" id="SM01232">
    <property type="entry name" value="H2TH"/>
    <property type="match status" value="1"/>
</dbReference>
<dbReference type="GO" id="GO:0008534">
    <property type="term" value="F:oxidized purine nucleobase lesion DNA N-glycosylase activity"/>
    <property type="evidence" value="ECO:0007669"/>
    <property type="project" value="UniProtKB-EC"/>
</dbReference>
<dbReference type="SUPFAM" id="SSF46946">
    <property type="entry name" value="S13-like H2TH domain"/>
    <property type="match status" value="1"/>
</dbReference>
<dbReference type="OrthoDB" id="444592at2759"/>
<keyword evidence="8" id="KW-0456">Lyase</keyword>